<feature type="domain" description="ABC3 transporter permease C-terminal" evidence="7">
    <location>
        <begin position="677"/>
        <end position="779"/>
    </location>
</feature>
<dbReference type="InterPro" id="IPR003838">
    <property type="entry name" value="ABC3_permease_C"/>
</dbReference>
<dbReference type="Pfam" id="PF12704">
    <property type="entry name" value="MacB_PCD"/>
    <property type="match status" value="2"/>
</dbReference>
<dbReference type="RefSeq" id="WP_159455969.1">
    <property type="nucleotide sequence ID" value="NZ_FUWZ01000002.1"/>
</dbReference>
<feature type="domain" description="ABC3 transporter permease C-terminal" evidence="7">
    <location>
        <begin position="282"/>
        <end position="398"/>
    </location>
</feature>
<reference evidence="10" key="1">
    <citation type="submission" date="2017-02" db="EMBL/GenBank/DDBJ databases">
        <authorList>
            <person name="Varghese N."/>
            <person name="Submissions S."/>
        </authorList>
    </citation>
    <scope>NUCLEOTIDE SEQUENCE [LARGE SCALE GENOMIC DNA]</scope>
    <source>
        <strain evidence="10">DSM 22224</strain>
    </source>
</reference>
<dbReference type="PANTHER" id="PTHR30572">
    <property type="entry name" value="MEMBRANE COMPONENT OF TRANSPORTER-RELATED"/>
    <property type="match status" value="1"/>
</dbReference>
<evidence type="ECO:0000313" key="10">
    <source>
        <dbReference type="Proteomes" id="UP000190367"/>
    </source>
</evidence>
<dbReference type="Pfam" id="PF02687">
    <property type="entry name" value="FtsX"/>
    <property type="match status" value="2"/>
</dbReference>
<keyword evidence="2" id="KW-1003">Cell membrane</keyword>
<keyword evidence="3 6" id="KW-0812">Transmembrane</keyword>
<proteinExistence type="predicted"/>
<feature type="transmembrane region" description="Helical" evidence="6">
    <location>
        <begin position="21"/>
        <end position="41"/>
    </location>
</feature>
<accession>A0A1T4PY17</accession>
<evidence type="ECO:0000256" key="2">
    <source>
        <dbReference type="ARBA" id="ARBA00022475"/>
    </source>
</evidence>
<evidence type="ECO:0000313" key="9">
    <source>
        <dbReference type="EMBL" id="SJZ96450.1"/>
    </source>
</evidence>
<dbReference type="GO" id="GO:0022857">
    <property type="term" value="F:transmembrane transporter activity"/>
    <property type="evidence" value="ECO:0007669"/>
    <property type="project" value="TreeGrafter"/>
</dbReference>
<dbReference type="AlphaFoldDB" id="A0A1T4PY17"/>
<feature type="transmembrane region" description="Helical" evidence="6">
    <location>
        <begin position="677"/>
        <end position="699"/>
    </location>
</feature>
<evidence type="ECO:0000256" key="1">
    <source>
        <dbReference type="ARBA" id="ARBA00004651"/>
    </source>
</evidence>
<feature type="transmembrane region" description="Helical" evidence="6">
    <location>
        <begin position="370"/>
        <end position="394"/>
    </location>
</feature>
<dbReference type="InterPro" id="IPR025857">
    <property type="entry name" value="MacB_PCD"/>
</dbReference>
<comment type="subcellular location">
    <subcellularLocation>
        <location evidence="1">Cell membrane</location>
        <topology evidence="1">Multi-pass membrane protein</topology>
    </subcellularLocation>
</comment>
<evidence type="ECO:0000256" key="3">
    <source>
        <dbReference type="ARBA" id="ARBA00022692"/>
    </source>
</evidence>
<evidence type="ECO:0000256" key="5">
    <source>
        <dbReference type="ARBA" id="ARBA00023136"/>
    </source>
</evidence>
<dbReference type="STRING" id="634771.SAMN04488128_10264"/>
<feature type="transmembrane region" description="Helical" evidence="6">
    <location>
        <begin position="757"/>
        <end position="780"/>
    </location>
</feature>
<evidence type="ECO:0000256" key="4">
    <source>
        <dbReference type="ARBA" id="ARBA00022989"/>
    </source>
</evidence>
<name>A0A1T4PY17_9BACT</name>
<dbReference type="Proteomes" id="UP000190367">
    <property type="component" value="Unassembled WGS sequence"/>
</dbReference>
<feature type="transmembrane region" description="Helical" evidence="6">
    <location>
        <begin position="332"/>
        <end position="350"/>
    </location>
</feature>
<keyword evidence="5 6" id="KW-0472">Membrane</keyword>
<feature type="transmembrane region" description="Helical" evidence="6">
    <location>
        <begin position="279"/>
        <end position="298"/>
    </location>
</feature>
<dbReference type="OrthoDB" id="5933722at2"/>
<sequence>MLRNYLKIAWRNLNKHRLYTLINVMGLALATATFLLITHYLRFEYSYEDFYKNADNIYRVTLDRYKGAEFVVTDCETHYPLGPLMKKEIPEIKDFVRIQSMEEFREIKQGNRIFRMDRFYAADPSVFTVFNYRFIEGGPATALHAPFQAVITASVARKLFGQVHAKGKIFEILNKVFTVSGVIEDLPPNTHLKINALVSYATLPSLGRVLDNWNGNNTFTYVQLAPHSSLPLLNEKLKKLSKEHIRENIFTAQAIKDIHLYSHKSFEPEINGDIRTVRFLMVTAVLILLVGSVNYVNLTTARAAERVRETGMRKALGSSRSMLISQFMVENLLINLLAMGTALVLVKLALPAYFNLMNRPEDAGFFVSPTLWLMVAALFLLNCLLSGIYPALFLSGVPPVSVTKRTFTGGAKGVLLRKALVVGQFTAALVVLSASFIVYRQLNWLRTQDLGLSTDQVLIVSAPSADEEVARKNDLTAFRNSVLQLPQVKQVSACGSVPGIDLSMVSSSSGISQYGSGTGAGYNYYLYSIDAGFIPTMQIKMAAGRNFDPGSNNANAVIINREAARLLGFSSPEAAVGGRITPSFSDTLPYSTIVGVTENYHQQSMKDVLLPMFHWYDDTGNFYVLKIHTADMPGTLAAIKQLWEQQHPGYPFDYHFLDAMYQQQYQGDEQFGKVVKLFSVFTLLITCLGILGLTAFSITKRRKEIGIRKTLGASAGHIVTLLSRDFVYLILIALAVATPLTWWAMSQWLNSFAYRAPISWTVFSMAGLLTLSVAMVTISFQTLRAALDNPVNALRSE</sequence>
<feature type="transmembrane region" description="Helical" evidence="6">
    <location>
        <begin position="415"/>
        <end position="439"/>
    </location>
</feature>
<evidence type="ECO:0000256" key="6">
    <source>
        <dbReference type="SAM" id="Phobius"/>
    </source>
</evidence>
<dbReference type="PANTHER" id="PTHR30572:SF18">
    <property type="entry name" value="ABC-TYPE MACROLIDE FAMILY EXPORT SYSTEM PERMEASE COMPONENT 2"/>
    <property type="match status" value="1"/>
</dbReference>
<gene>
    <name evidence="9" type="ORF">SAMN04488128_10264</name>
</gene>
<feature type="domain" description="MacB-like periplasmic core" evidence="8">
    <location>
        <begin position="20"/>
        <end position="239"/>
    </location>
</feature>
<dbReference type="EMBL" id="FUWZ01000002">
    <property type="protein sequence ID" value="SJZ96450.1"/>
    <property type="molecule type" value="Genomic_DNA"/>
</dbReference>
<feature type="transmembrane region" description="Helical" evidence="6">
    <location>
        <begin position="726"/>
        <end position="745"/>
    </location>
</feature>
<evidence type="ECO:0000259" key="8">
    <source>
        <dbReference type="Pfam" id="PF12704"/>
    </source>
</evidence>
<keyword evidence="10" id="KW-1185">Reference proteome</keyword>
<organism evidence="9 10">
    <name type="scientific">Chitinophaga eiseniae</name>
    <dbReference type="NCBI Taxonomy" id="634771"/>
    <lineage>
        <taxon>Bacteria</taxon>
        <taxon>Pseudomonadati</taxon>
        <taxon>Bacteroidota</taxon>
        <taxon>Chitinophagia</taxon>
        <taxon>Chitinophagales</taxon>
        <taxon>Chitinophagaceae</taxon>
        <taxon>Chitinophaga</taxon>
    </lineage>
</organism>
<dbReference type="GO" id="GO:0005886">
    <property type="term" value="C:plasma membrane"/>
    <property type="evidence" value="ECO:0007669"/>
    <property type="project" value="UniProtKB-SubCell"/>
</dbReference>
<evidence type="ECO:0000259" key="7">
    <source>
        <dbReference type="Pfam" id="PF02687"/>
    </source>
</evidence>
<feature type="domain" description="MacB-like periplasmic core" evidence="8">
    <location>
        <begin position="447"/>
        <end position="640"/>
    </location>
</feature>
<dbReference type="InterPro" id="IPR050250">
    <property type="entry name" value="Macrolide_Exporter_MacB"/>
</dbReference>
<keyword evidence="4 6" id="KW-1133">Transmembrane helix</keyword>
<protein>
    <submittedName>
        <fullName evidence="9">Putative ABC transport system permease protein</fullName>
    </submittedName>
</protein>